<dbReference type="EMBL" id="QXCT01000002">
    <property type="protein sequence ID" value="MDW9255022.1"/>
    <property type="molecule type" value="Genomic_DNA"/>
</dbReference>
<protein>
    <submittedName>
        <fullName evidence="1">Uncharacterized protein</fullName>
    </submittedName>
</protein>
<proteinExistence type="predicted"/>
<dbReference type="Proteomes" id="UP001272137">
    <property type="component" value="Unassembled WGS sequence"/>
</dbReference>
<reference evidence="1" key="1">
    <citation type="submission" date="2018-08" db="EMBL/GenBank/DDBJ databases">
        <title>Identification of Burkholderia cepacia strains that express a Burkholderia pseudomallei-like capsular polysaccharide.</title>
        <authorList>
            <person name="Burtnick M.N."/>
            <person name="Vongsouvath M."/>
            <person name="Newton P."/>
            <person name="Wuthiekanun V."/>
            <person name="Limmathurotsakul D."/>
            <person name="Brett P.J."/>
            <person name="Chantratita N."/>
            <person name="Dance D.A."/>
        </authorList>
    </citation>
    <scope>NUCLEOTIDE SEQUENCE</scope>
    <source>
        <strain evidence="1">SBXCC001</strain>
    </source>
</reference>
<gene>
    <name evidence="1" type="ORF">C7S16_0305</name>
</gene>
<sequence>MPVPSRFHRVFVPFAAGAASHDVKRALQAARLRCGKTESIGASMTDRSRAASRRFGLSRWRSRTSWAAATARLSNDRTTVTVQSACAGWAVLLLLRRGLRRFAMLA</sequence>
<evidence type="ECO:0000313" key="1">
    <source>
        <dbReference type="EMBL" id="MDW9255022.1"/>
    </source>
</evidence>
<name>A0AAW9CX00_BURTH</name>
<organism evidence="1 2">
    <name type="scientific">Burkholderia thailandensis</name>
    <dbReference type="NCBI Taxonomy" id="57975"/>
    <lineage>
        <taxon>Bacteria</taxon>
        <taxon>Pseudomonadati</taxon>
        <taxon>Pseudomonadota</taxon>
        <taxon>Betaproteobacteria</taxon>
        <taxon>Burkholderiales</taxon>
        <taxon>Burkholderiaceae</taxon>
        <taxon>Burkholderia</taxon>
        <taxon>pseudomallei group</taxon>
    </lineage>
</organism>
<accession>A0AAW9CX00</accession>
<dbReference type="AlphaFoldDB" id="A0AAW9CX00"/>
<evidence type="ECO:0000313" key="2">
    <source>
        <dbReference type="Proteomes" id="UP001272137"/>
    </source>
</evidence>
<comment type="caution">
    <text evidence="1">The sequence shown here is derived from an EMBL/GenBank/DDBJ whole genome shotgun (WGS) entry which is preliminary data.</text>
</comment>